<dbReference type="Proteomes" id="UP001054945">
    <property type="component" value="Unassembled WGS sequence"/>
</dbReference>
<evidence type="ECO:0000313" key="2">
    <source>
        <dbReference type="EMBL" id="GIY34760.1"/>
    </source>
</evidence>
<dbReference type="EMBL" id="BPLR01009804">
    <property type="protein sequence ID" value="GIY34760.1"/>
    <property type="molecule type" value="Genomic_DNA"/>
</dbReference>
<gene>
    <name evidence="2" type="ORF">CEXT_86501</name>
</gene>
<dbReference type="AlphaFoldDB" id="A0AAV4SQJ7"/>
<keyword evidence="3" id="KW-1185">Reference proteome</keyword>
<reference evidence="2 3" key="1">
    <citation type="submission" date="2021-06" db="EMBL/GenBank/DDBJ databases">
        <title>Caerostris extrusa draft genome.</title>
        <authorList>
            <person name="Kono N."/>
            <person name="Arakawa K."/>
        </authorList>
    </citation>
    <scope>NUCLEOTIDE SEQUENCE [LARGE SCALE GENOMIC DNA]</scope>
</reference>
<protein>
    <submittedName>
        <fullName evidence="2">Uncharacterized protein</fullName>
    </submittedName>
</protein>
<name>A0AAV4SQJ7_CAEEX</name>
<comment type="caution">
    <text evidence="2">The sequence shown here is derived from an EMBL/GenBank/DDBJ whole genome shotgun (WGS) entry which is preliminary data.</text>
</comment>
<organism evidence="2 3">
    <name type="scientific">Caerostris extrusa</name>
    <name type="common">Bark spider</name>
    <name type="synonym">Caerostris bankana</name>
    <dbReference type="NCBI Taxonomy" id="172846"/>
    <lineage>
        <taxon>Eukaryota</taxon>
        <taxon>Metazoa</taxon>
        <taxon>Ecdysozoa</taxon>
        <taxon>Arthropoda</taxon>
        <taxon>Chelicerata</taxon>
        <taxon>Arachnida</taxon>
        <taxon>Araneae</taxon>
        <taxon>Araneomorphae</taxon>
        <taxon>Entelegynae</taxon>
        <taxon>Araneoidea</taxon>
        <taxon>Araneidae</taxon>
        <taxon>Caerostris</taxon>
    </lineage>
</organism>
<proteinExistence type="predicted"/>
<evidence type="ECO:0000256" key="1">
    <source>
        <dbReference type="SAM" id="MobiDB-lite"/>
    </source>
</evidence>
<feature type="compositionally biased region" description="Polar residues" evidence="1">
    <location>
        <begin position="1"/>
        <end position="10"/>
    </location>
</feature>
<accession>A0AAV4SQJ7</accession>
<evidence type="ECO:0000313" key="3">
    <source>
        <dbReference type="Proteomes" id="UP001054945"/>
    </source>
</evidence>
<feature type="region of interest" description="Disordered" evidence="1">
    <location>
        <begin position="1"/>
        <end position="32"/>
    </location>
</feature>
<sequence length="80" mass="9052">MKWSRSTTGGHTEVVPNYRSPRRPQYPFPQPQNLGLRRQEAQETYICCAYSPRCFIIQKGGDGSLTYGPVWDGTTGMVVQ</sequence>